<dbReference type="InterPro" id="IPR036420">
    <property type="entry name" value="BRCT_dom_sf"/>
</dbReference>
<dbReference type="EMBL" id="CVQH01007335">
    <property type="protein sequence ID" value="CRK16278.1"/>
    <property type="molecule type" value="Genomic_DNA"/>
</dbReference>
<dbReference type="Pfam" id="PF00903">
    <property type="entry name" value="Glyoxalase"/>
    <property type="match status" value="1"/>
</dbReference>
<dbReference type="PROSITE" id="PS50172">
    <property type="entry name" value="BRCT"/>
    <property type="match status" value="4"/>
</dbReference>
<feature type="domain" description="BRCT" evidence="3">
    <location>
        <begin position="136"/>
        <end position="209"/>
    </location>
</feature>
<dbReference type="Gene3D" id="3.40.50.10190">
    <property type="entry name" value="BRCT domain"/>
    <property type="match status" value="4"/>
</dbReference>
<feature type="domain" description="BRCT" evidence="3">
    <location>
        <begin position="424"/>
        <end position="523"/>
    </location>
</feature>
<feature type="compositionally biased region" description="Low complexity" evidence="2">
    <location>
        <begin position="647"/>
        <end position="663"/>
    </location>
</feature>
<keyword evidence="1" id="KW-0677">Repeat</keyword>
<dbReference type="Pfam" id="PF12738">
    <property type="entry name" value="PTCB-BRCT"/>
    <property type="match status" value="1"/>
</dbReference>
<reference evidence="5 6" key="1">
    <citation type="submission" date="2015-05" db="EMBL/GenBank/DDBJ databases">
        <authorList>
            <person name="Wang D.B."/>
            <person name="Wang M."/>
        </authorList>
    </citation>
    <scope>NUCLEOTIDE SEQUENCE [LARGE SCALE GENOMIC DNA]</scope>
    <source>
        <strain evidence="5">VL1</strain>
    </source>
</reference>
<evidence type="ECO:0008006" key="7">
    <source>
        <dbReference type="Google" id="ProtNLM"/>
    </source>
</evidence>
<feature type="compositionally biased region" description="Low complexity" evidence="2">
    <location>
        <begin position="681"/>
        <end position="695"/>
    </location>
</feature>
<dbReference type="CDD" id="cd18433">
    <property type="entry name" value="BRCT_Rad4_rpt3"/>
    <property type="match status" value="1"/>
</dbReference>
<accession>A0A0G4L2V7</accession>
<dbReference type="Pfam" id="PF00533">
    <property type="entry name" value="BRCT"/>
    <property type="match status" value="2"/>
</dbReference>
<evidence type="ECO:0000256" key="2">
    <source>
        <dbReference type="SAM" id="MobiDB-lite"/>
    </source>
</evidence>
<dbReference type="CDD" id="cd17731">
    <property type="entry name" value="BRCT_TopBP1_rpt2_like"/>
    <property type="match status" value="1"/>
</dbReference>
<dbReference type="PANTHER" id="PTHR13561:SF20">
    <property type="entry name" value="DNA TOPOISOMERASE 2-BINDING PROTEIN 1"/>
    <property type="match status" value="1"/>
</dbReference>
<feature type="domain" description="BRCT" evidence="3">
    <location>
        <begin position="535"/>
        <end position="621"/>
    </location>
</feature>
<dbReference type="AlphaFoldDB" id="A0A0G4L2V7"/>
<evidence type="ECO:0000313" key="5">
    <source>
        <dbReference type="EMBL" id="CRK16278.1"/>
    </source>
</evidence>
<keyword evidence="6" id="KW-1185">Reference proteome</keyword>
<dbReference type="PANTHER" id="PTHR13561">
    <property type="entry name" value="DNA REPLICATION REGULATOR DPB11-RELATED"/>
    <property type="match status" value="1"/>
</dbReference>
<dbReference type="PROSITE" id="PS51819">
    <property type="entry name" value="VOC"/>
    <property type="match status" value="1"/>
</dbReference>
<dbReference type="InterPro" id="IPR059215">
    <property type="entry name" value="BRCT2_TopBP1-like"/>
</dbReference>
<dbReference type="GO" id="GO:0007095">
    <property type="term" value="P:mitotic G2 DNA damage checkpoint signaling"/>
    <property type="evidence" value="ECO:0007669"/>
    <property type="project" value="TreeGrafter"/>
</dbReference>
<gene>
    <name evidence="5" type="ORF">BN1708_011715</name>
</gene>
<evidence type="ECO:0000259" key="4">
    <source>
        <dbReference type="PROSITE" id="PS51819"/>
    </source>
</evidence>
<dbReference type="SMART" id="SM00292">
    <property type="entry name" value="BRCT"/>
    <property type="match status" value="4"/>
</dbReference>
<dbReference type="SUPFAM" id="SSF52113">
    <property type="entry name" value="BRCT domain"/>
    <property type="match status" value="4"/>
</dbReference>
<feature type="region of interest" description="Disordered" evidence="2">
    <location>
        <begin position="640"/>
        <end position="904"/>
    </location>
</feature>
<dbReference type="InterPro" id="IPR001357">
    <property type="entry name" value="BRCT_dom"/>
</dbReference>
<feature type="region of interest" description="Disordered" evidence="2">
    <location>
        <begin position="336"/>
        <end position="373"/>
    </location>
</feature>
<dbReference type="InterPro" id="IPR029068">
    <property type="entry name" value="Glyas_Bleomycin-R_OHBP_Dase"/>
</dbReference>
<evidence type="ECO:0000313" key="6">
    <source>
        <dbReference type="Proteomes" id="UP000044602"/>
    </source>
</evidence>
<dbReference type="InterPro" id="IPR004360">
    <property type="entry name" value="Glyas_Fos-R_dOase_dom"/>
</dbReference>
<feature type="domain" description="VOC" evidence="4">
    <location>
        <begin position="8"/>
        <end position="128"/>
    </location>
</feature>
<feature type="compositionally biased region" description="Polar residues" evidence="2">
    <location>
        <begin position="823"/>
        <end position="832"/>
    </location>
</feature>
<dbReference type="GO" id="GO:0006270">
    <property type="term" value="P:DNA replication initiation"/>
    <property type="evidence" value="ECO:0007669"/>
    <property type="project" value="TreeGrafter"/>
</dbReference>
<feature type="compositionally biased region" description="Pro residues" evidence="2">
    <location>
        <begin position="729"/>
        <end position="739"/>
    </location>
</feature>
<dbReference type="STRING" id="100787.A0A0G4L2V7"/>
<evidence type="ECO:0000256" key="1">
    <source>
        <dbReference type="ARBA" id="ARBA00022737"/>
    </source>
</evidence>
<dbReference type="GO" id="GO:0033314">
    <property type="term" value="P:mitotic DNA replication checkpoint signaling"/>
    <property type="evidence" value="ECO:0007669"/>
    <property type="project" value="TreeGrafter"/>
</dbReference>
<dbReference type="InterPro" id="IPR037523">
    <property type="entry name" value="VOC_core"/>
</dbReference>
<organism evidence="5 6">
    <name type="scientific">Verticillium longisporum</name>
    <name type="common">Verticillium dahliae var. longisporum</name>
    <dbReference type="NCBI Taxonomy" id="100787"/>
    <lineage>
        <taxon>Eukaryota</taxon>
        <taxon>Fungi</taxon>
        <taxon>Dikarya</taxon>
        <taxon>Ascomycota</taxon>
        <taxon>Pezizomycotina</taxon>
        <taxon>Sordariomycetes</taxon>
        <taxon>Hypocreomycetidae</taxon>
        <taxon>Glomerellales</taxon>
        <taxon>Plectosphaerellaceae</taxon>
        <taxon>Verticillium</taxon>
    </lineage>
</organism>
<dbReference type="Gene3D" id="3.10.180.10">
    <property type="entry name" value="2,3-Dihydroxybiphenyl 1,2-Dioxygenase, domain 1"/>
    <property type="match status" value="1"/>
</dbReference>
<name>A0A0G4L2V7_VERLO</name>
<protein>
    <recommendedName>
        <fullName evidence="7">BRCT domain-containing protein</fullName>
    </recommendedName>
</protein>
<sequence length="932" mass="101346">MAAALTSAWKIIPSLQSTSIAATAAFYTEELGFTLAGTESDGGEAYFCSVHAGPKAAANIYFFHTSPQDCKPGAVMIAVGTAEVDSFYAYLRGRPAVKVVEEIEDKPWEYRQFSILDPDGNRLTFFSQPDENAAVDHEKPFRRVVVCCTSIPPDQRTEIEKKAQDLGGHHKYDLTPDVTHLIVGQYDTPKYRHVAKERPDIKAMDARWIDAVADLWKNAAEIDFAALETQWQLKPLETSGPEPGEHDRAKLLCCMTGFEDPDERHAIIEKINDNGGVYTGDLTKRVTHLIVCKPEGKKYRAARNWNIRTVSLAWLDQSVERGMILDEQYFDPVLPPEDQGRGAWNRNAQRPSALKRARSTAEPGSRKLRKTASMKLGSQRENLWGDILGSKTSLEPNTDAGRDATDRIEVADSMADLAARKPQAPPGIFTGCTALTAGFESWKAKVLSETIASLGGTICNTLQQLLDARGPSAFQRFLVVPQSSQPETHPQLPSDAYIDIVTEFFVERCLHNKTLCQPSDHVLGRPFARFPVDGFEDLAICTAGFTGIDLLHVEKCTTQMGAKYASRLNEATSVLVCRSVMETRPEKLRFARDSMIPVVSADWLWACVESGFNVPVKEFLCTGLGQSEALTPRVRTIQDNKRAGLQRRLSASAPPRSSDSSTRQPSRGALVDGDAFAQEPSARGAGTTRGTEGSTHFQTARTHQKDSFGSGAVPAPLADLSSNALNRSPSPPKTAPPPAKTANTTGDGFSKSVDLPPPDENDPAPTAQPVLPETVAIQAEDEEEQEGKQEADAHDTSATTDVVAQKRVREAETAAERAAISSHIASLVNTRSHASEEPTGPEGGDDRPPARRRRGIFGRATSNVSAASSASHESGRPGGRQQAHEDAAQPPPATQVRYDDPEAAQCKAELMRRMLGEGGQAVGKKAVRKRAL</sequence>
<feature type="domain" description="BRCT" evidence="3">
    <location>
        <begin position="255"/>
        <end position="332"/>
    </location>
</feature>
<dbReference type="SUPFAM" id="SSF54593">
    <property type="entry name" value="Glyoxalase/Bleomycin resistance protein/Dihydroxybiphenyl dioxygenase"/>
    <property type="match status" value="1"/>
</dbReference>
<proteinExistence type="predicted"/>
<feature type="compositionally biased region" description="Basic and acidic residues" evidence="2">
    <location>
        <begin position="786"/>
        <end position="795"/>
    </location>
</feature>
<feature type="compositionally biased region" description="Low complexity" evidence="2">
    <location>
        <begin position="857"/>
        <end position="872"/>
    </location>
</feature>
<dbReference type="Proteomes" id="UP000044602">
    <property type="component" value="Unassembled WGS sequence"/>
</dbReference>
<evidence type="ECO:0000259" key="3">
    <source>
        <dbReference type="PROSITE" id="PS50172"/>
    </source>
</evidence>